<feature type="active site" description="Nucleophile" evidence="9">
    <location>
        <position position="24"/>
    </location>
</feature>
<dbReference type="EMBL" id="CCKQ01019357">
    <property type="protein sequence ID" value="CDW91373.1"/>
    <property type="molecule type" value="Genomic_DNA"/>
</dbReference>
<dbReference type="PANTHER" id="PTHR32194:SF0">
    <property type="entry name" value="ATP-DEPENDENT PROTEASE SUBUNIT HSLV"/>
    <property type="match status" value="1"/>
</dbReference>
<comment type="subcellular location">
    <subcellularLocation>
        <location evidence="2">Nucleus</location>
    </subcellularLocation>
</comment>
<dbReference type="InterPro" id="IPR023333">
    <property type="entry name" value="Proteasome_suB-type"/>
</dbReference>
<gene>
    <name evidence="10" type="primary">Contig12999.g13861</name>
    <name evidence="10" type="ORF">STYLEM_20528</name>
</gene>
<keyword evidence="5" id="KW-0645">Protease</keyword>
<reference evidence="10 11" key="1">
    <citation type="submission" date="2014-06" db="EMBL/GenBank/DDBJ databases">
        <authorList>
            <person name="Swart Estienne"/>
        </authorList>
    </citation>
    <scope>NUCLEOTIDE SEQUENCE [LARGE SCALE GENOMIC DNA]</scope>
    <source>
        <strain evidence="10 11">130c</strain>
    </source>
</reference>
<dbReference type="SUPFAM" id="SSF56235">
    <property type="entry name" value="N-terminal nucleophile aminohydrolases (Ntn hydrolases)"/>
    <property type="match status" value="1"/>
</dbReference>
<evidence type="ECO:0000256" key="4">
    <source>
        <dbReference type="ARBA" id="ARBA00022490"/>
    </source>
</evidence>
<keyword evidence="6" id="KW-0888">Threonine protease</keyword>
<dbReference type="FunCoup" id="A0A078BCR7">
    <property type="interactions" value="445"/>
</dbReference>
<accession>A0A078BCR7</accession>
<keyword evidence="4" id="KW-0963">Cytoplasm</keyword>
<evidence type="ECO:0000256" key="8">
    <source>
        <dbReference type="ARBA" id="ARBA00022942"/>
    </source>
</evidence>
<evidence type="ECO:0000256" key="3">
    <source>
        <dbReference type="ARBA" id="ARBA00012039"/>
    </source>
</evidence>
<evidence type="ECO:0000256" key="7">
    <source>
        <dbReference type="ARBA" id="ARBA00022801"/>
    </source>
</evidence>
<keyword evidence="11" id="KW-1185">Reference proteome</keyword>
<evidence type="ECO:0000256" key="2">
    <source>
        <dbReference type="ARBA" id="ARBA00004123"/>
    </source>
</evidence>
<evidence type="ECO:0000256" key="6">
    <source>
        <dbReference type="ARBA" id="ARBA00022698"/>
    </source>
</evidence>
<sequence>MSIADLQNEIIPEVNTHSVQTDGTTIIAVKYDGGILLGADGRSANNMYVGNKVSDKLEPIHQRIYCQRSGTSSHTSTIARYVRYYMEIQANELGNLPPVESAAQVMREIIYSNKNSLSASMICSGWDPYKGYQIYQVNSSGYFEQGNWALSGSGGTFIWGYIDANYRENMTRAECKEFIKSCIALACYRDSSSGGCIRLLDITQDRVERDYVQYDDFKIK</sequence>
<name>A0A078BCR7_STYLE</name>
<comment type="catalytic activity">
    <reaction evidence="1">
        <text>Cleavage of peptide bonds with very broad specificity.</text>
        <dbReference type="EC" id="3.4.25.1"/>
    </reaction>
</comment>
<dbReference type="OMA" id="TFIYGYC"/>
<evidence type="ECO:0000313" key="10">
    <source>
        <dbReference type="EMBL" id="CDW91373.1"/>
    </source>
</evidence>
<proteinExistence type="predicted"/>
<organism evidence="10 11">
    <name type="scientific">Stylonychia lemnae</name>
    <name type="common">Ciliate</name>
    <dbReference type="NCBI Taxonomy" id="5949"/>
    <lineage>
        <taxon>Eukaryota</taxon>
        <taxon>Sar</taxon>
        <taxon>Alveolata</taxon>
        <taxon>Ciliophora</taxon>
        <taxon>Intramacronucleata</taxon>
        <taxon>Spirotrichea</taxon>
        <taxon>Stichotrichia</taxon>
        <taxon>Sporadotrichida</taxon>
        <taxon>Oxytrichidae</taxon>
        <taxon>Stylonychinae</taxon>
        <taxon>Stylonychia</taxon>
    </lineage>
</organism>
<dbReference type="EC" id="3.4.25.1" evidence="3"/>
<dbReference type="InterPro" id="IPR029055">
    <property type="entry name" value="Ntn_hydrolases_N"/>
</dbReference>
<dbReference type="PRINTS" id="PR00141">
    <property type="entry name" value="PROTEASOME"/>
</dbReference>
<dbReference type="Proteomes" id="UP000039865">
    <property type="component" value="Unassembled WGS sequence"/>
</dbReference>
<evidence type="ECO:0000256" key="1">
    <source>
        <dbReference type="ARBA" id="ARBA00001198"/>
    </source>
</evidence>
<dbReference type="InterPro" id="IPR000243">
    <property type="entry name" value="Pept_T1A_subB"/>
</dbReference>
<evidence type="ECO:0000313" key="11">
    <source>
        <dbReference type="Proteomes" id="UP000039865"/>
    </source>
</evidence>
<dbReference type="InterPro" id="IPR001353">
    <property type="entry name" value="Proteasome_sua/b"/>
</dbReference>
<dbReference type="PROSITE" id="PS51476">
    <property type="entry name" value="PROTEASOME_BETA_2"/>
    <property type="match status" value="1"/>
</dbReference>
<dbReference type="Pfam" id="PF00227">
    <property type="entry name" value="Proteasome"/>
    <property type="match status" value="1"/>
</dbReference>
<dbReference type="InParanoid" id="A0A078BCR7"/>
<dbReference type="GO" id="GO:0004298">
    <property type="term" value="F:threonine-type endopeptidase activity"/>
    <property type="evidence" value="ECO:0007669"/>
    <property type="project" value="UniProtKB-KW"/>
</dbReference>
<dbReference type="GO" id="GO:0005737">
    <property type="term" value="C:cytoplasm"/>
    <property type="evidence" value="ECO:0007669"/>
    <property type="project" value="TreeGrafter"/>
</dbReference>
<dbReference type="GO" id="GO:0005634">
    <property type="term" value="C:nucleus"/>
    <property type="evidence" value="ECO:0007669"/>
    <property type="project" value="UniProtKB-SubCell"/>
</dbReference>
<dbReference type="GO" id="GO:0019774">
    <property type="term" value="C:proteasome core complex, beta-subunit complex"/>
    <property type="evidence" value="ECO:0007669"/>
    <property type="project" value="UniProtKB-ARBA"/>
</dbReference>
<keyword evidence="7" id="KW-0378">Hydrolase</keyword>
<dbReference type="PANTHER" id="PTHR32194">
    <property type="entry name" value="METALLOPROTEASE TLDD"/>
    <property type="match status" value="1"/>
</dbReference>
<dbReference type="GO" id="GO:0051603">
    <property type="term" value="P:proteolysis involved in protein catabolic process"/>
    <property type="evidence" value="ECO:0007669"/>
    <property type="project" value="InterPro"/>
</dbReference>
<protein>
    <recommendedName>
        <fullName evidence="3">proteasome endopeptidase complex</fullName>
        <ecNumber evidence="3">3.4.25.1</ecNumber>
    </recommendedName>
</protein>
<dbReference type="Gene3D" id="3.60.20.10">
    <property type="entry name" value="Glutamine Phosphoribosylpyrophosphate, subunit 1, domain 1"/>
    <property type="match status" value="1"/>
</dbReference>
<dbReference type="OrthoDB" id="7854943at2759"/>
<evidence type="ECO:0000256" key="5">
    <source>
        <dbReference type="ARBA" id="ARBA00022670"/>
    </source>
</evidence>
<keyword evidence="8 10" id="KW-0647">Proteasome</keyword>
<evidence type="ECO:0000256" key="9">
    <source>
        <dbReference type="PIRSR" id="PIRSR600243-1"/>
    </source>
</evidence>
<dbReference type="AlphaFoldDB" id="A0A078BCR7"/>